<dbReference type="HOGENOM" id="CLU_084594_1_0_1"/>
<dbReference type="EMBL" id="AFYH01097704">
    <property type="status" value="NOT_ANNOTATED_CDS"/>
    <property type="molecule type" value="Genomic_DNA"/>
</dbReference>
<evidence type="ECO:0000313" key="2">
    <source>
        <dbReference type="Proteomes" id="UP000008672"/>
    </source>
</evidence>
<name>H3ABK6_LATCH</name>
<dbReference type="Ensembl" id="ENSLACT00000007086.1">
    <property type="protein sequence ID" value="ENSLACP00000007027.1"/>
    <property type="gene ID" value="ENSLACG00000006237.1"/>
</dbReference>
<organism evidence="1 2">
    <name type="scientific">Latimeria chalumnae</name>
    <name type="common">Coelacanth</name>
    <dbReference type="NCBI Taxonomy" id="7897"/>
    <lineage>
        <taxon>Eukaryota</taxon>
        <taxon>Metazoa</taxon>
        <taxon>Chordata</taxon>
        <taxon>Craniata</taxon>
        <taxon>Vertebrata</taxon>
        <taxon>Euteleostomi</taxon>
        <taxon>Coelacanthiformes</taxon>
        <taxon>Coelacanthidae</taxon>
        <taxon>Latimeria</taxon>
    </lineage>
</organism>
<dbReference type="eggNOG" id="ENOG502RX81">
    <property type="taxonomic scope" value="Eukaryota"/>
</dbReference>
<keyword evidence="2" id="KW-1185">Reference proteome</keyword>
<dbReference type="Proteomes" id="UP000008672">
    <property type="component" value="Unassembled WGS sequence"/>
</dbReference>
<sequence>WSKEFAFIAKSRKGDHHVFCSLCSCDIDISNCGKGDLNRHISSEKHKLNSRSATTSTNIQTFFKTHDKNVTAAELCKVFHAIKHHHSYRSIDCSVKVDKTIYRGSSVAKDLTCGKTKAEALSVNVLAPYSIQKHLDYIKANDLYFSLATDASNKGSTKCFPLVLRYFNFEEGIQHFLLDFYSDSHESSQTVAMEIFEKLKDFDF</sequence>
<dbReference type="InParanoid" id="H3ABK6"/>
<reference evidence="1" key="3">
    <citation type="submission" date="2025-09" db="UniProtKB">
        <authorList>
            <consortium name="Ensembl"/>
        </authorList>
    </citation>
    <scope>IDENTIFICATION</scope>
</reference>
<dbReference type="PANTHER" id="PTHR37162">
    <property type="entry name" value="HAT FAMILY DIMERISATION DOMAINCONTAINING PROTEIN-RELATED"/>
    <property type="match status" value="1"/>
</dbReference>
<reference evidence="2" key="1">
    <citation type="submission" date="2011-08" db="EMBL/GenBank/DDBJ databases">
        <title>The draft genome of Latimeria chalumnae.</title>
        <authorList>
            <person name="Di Palma F."/>
            <person name="Alfoldi J."/>
            <person name="Johnson J."/>
            <person name="Berlin A."/>
            <person name="Gnerre S."/>
            <person name="Jaffe D."/>
            <person name="MacCallum I."/>
            <person name="Young S."/>
            <person name="Walker B.J."/>
            <person name="Lander E."/>
            <person name="Lindblad-Toh K."/>
        </authorList>
    </citation>
    <scope>NUCLEOTIDE SEQUENCE [LARGE SCALE GENOMIC DNA]</scope>
    <source>
        <strain evidence="2">Wild caught</strain>
    </source>
</reference>
<protein>
    <submittedName>
        <fullName evidence="1">Uncharacterized protein</fullName>
    </submittedName>
</protein>
<dbReference type="AlphaFoldDB" id="H3ABK6"/>
<dbReference type="PANTHER" id="PTHR37162:SF10">
    <property type="entry name" value="DUF4371 DOMAIN-CONTAINING PROTEIN"/>
    <property type="match status" value="1"/>
</dbReference>
<accession>H3ABK6</accession>
<evidence type="ECO:0000313" key="1">
    <source>
        <dbReference type="Ensembl" id="ENSLACP00000007027.1"/>
    </source>
</evidence>
<dbReference type="GeneTree" id="ENSGT00990000205410"/>
<proteinExistence type="predicted"/>
<dbReference type="OMA" id="EFAFIAK"/>
<reference evidence="1" key="2">
    <citation type="submission" date="2025-08" db="UniProtKB">
        <authorList>
            <consortium name="Ensembl"/>
        </authorList>
    </citation>
    <scope>IDENTIFICATION</scope>
</reference>